<comment type="caution">
    <text evidence="5">The sequence shown here is derived from an EMBL/GenBank/DDBJ whole genome shotgun (WGS) entry which is preliminary data.</text>
</comment>
<comment type="similarity">
    <text evidence="1">Belongs to the 3-beta-HSD family.</text>
</comment>
<protein>
    <submittedName>
        <fullName evidence="5">Cholesterol dehydrogenase</fullName>
    </submittedName>
</protein>
<dbReference type="Proteomes" id="UP000266152">
    <property type="component" value="Unassembled WGS sequence"/>
</dbReference>
<dbReference type="STRING" id="5514.A0A395S4F2"/>
<proteinExistence type="inferred from homology"/>
<dbReference type="Gene3D" id="3.40.50.720">
    <property type="entry name" value="NAD(P)-binding Rossmann-like Domain"/>
    <property type="match status" value="1"/>
</dbReference>
<accession>A0A395S4F2</accession>
<dbReference type="InterPro" id="IPR050177">
    <property type="entry name" value="Lipid_A_modif_metabolic_enz"/>
</dbReference>
<dbReference type="GO" id="GO:0016616">
    <property type="term" value="F:oxidoreductase activity, acting on the CH-OH group of donors, NAD or NADP as acceptor"/>
    <property type="evidence" value="ECO:0007669"/>
    <property type="project" value="InterPro"/>
</dbReference>
<keyword evidence="2" id="KW-0560">Oxidoreductase</keyword>
<dbReference type="InterPro" id="IPR036291">
    <property type="entry name" value="NAD(P)-bd_dom_sf"/>
</dbReference>
<dbReference type="PANTHER" id="PTHR43245:SF51">
    <property type="entry name" value="SHORT CHAIN DEHYDROGENASE_REDUCTASE FAMILY 42E, MEMBER 2"/>
    <property type="match status" value="1"/>
</dbReference>
<evidence type="ECO:0000256" key="1">
    <source>
        <dbReference type="ARBA" id="ARBA00009219"/>
    </source>
</evidence>
<feature type="domain" description="3-beta hydroxysteroid dehydrogenase/isomerase" evidence="4">
    <location>
        <begin position="77"/>
        <end position="355"/>
    </location>
</feature>
<reference evidence="5 6" key="1">
    <citation type="journal article" date="2018" name="PLoS Pathog.">
        <title>Evolution of structural diversity of trichothecenes, a family of toxins produced by plant pathogenic and entomopathogenic fungi.</title>
        <authorList>
            <person name="Proctor R.H."/>
            <person name="McCormick S.P."/>
            <person name="Kim H.S."/>
            <person name="Cardoza R.E."/>
            <person name="Stanley A.M."/>
            <person name="Lindo L."/>
            <person name="Kelly A."/>
            <person name="Brown D.W."/>
            <person name="Lee T."/>
            <person name="Vaughan M.M."/>
            <person name="Alexander N.J."/>
            <person name="Busman M."/>
            <person name="Gutierrez S."/>
        </authorList>
    </citation>
    <scope>NUCLEOTIDE SEQUENCE [LARGE SCALE GENOMIC DNA]</scope>
    <source>
        <strain evidence="5 6">NRRL 3299</strain>
    </source>
</reference>
<evidence type="ECO:0000256" key="3">
    <source>
        <dbReference type="SAM" id="Phobius"/>
    </source>
</evidence>
<evidence type="ECO:0000259" key="4">
    <source>
        <dbReference type="Pfam" id="PF01073"/>
    </source>
</evidence>
<gene>
    <name evidence="5" type="ORF">FSPOR_6171</name>
</gene>
<keyword evidence="6" id="KW-1185">Reference proteome</keyword>
<keyword evidence="3" id="KW-0472">Membrane</keyword>
<sequence>MTLIVTYLLGIASFGLLAAILYLGHVNHILKQTPQEVCQLSSKPWAPALLSETYAAIEKSPIDLYKSLPPRLNRRYIITGGNGLVGGYIVLQLLARGTPPKSIRIVDIRETERDDMRIGLAAEVDFLQTDITSITSTERSFNKPWDPSIKDLPLTVFHTAAVIVPSARSKHLYEFLQAVNVQGTKNVLAASRAVGATVFSSTSSASICVWPVDPFVSPWATEPRNYWQVLDVRDFSEPLRRHEDYFGNYSASKAAVERLVCAENDASFRTGCIRPANGVYGHPTDNPVGILLSQSVHTTWLPHIVQNFVHGANVAIAHLHHEAVLATGDCQQAGKPFVITDPGPPITFGDLYMAVKTLSIHRFRTALVPPVMMLLLSVVVEWYILLPYRFLALGRLLPELKGDIRKLQPAIFSICTHLIASDTESRRPVNGGGIGHEGIVTTLEGVVMEIMDWNSEHLKDPDERRRKGYTSSVSLAEKLRAFGSVARL</sequence>
<dbReference type="GO" id="GO:0006694">
    <property type="term" value="P:steroid biosynthetic process"/>
    <property type="evidence" value="ECO:0007669"/>
    <property type="project" value="InterPro"/>
</dbReference>
<evidence type="ECO:0000256" key="2">
    <source>
        <dbReference type="ARBA" id="ARBA00023002"/>
    </source>
</evidence>
<dbReference type="SUPFAM" id="SSF51735">
    <property type="entry name" value="NAD(P)-binding Rossmann-fold domains"/>
    <property type="match status" value="1"/>
</dbReference>
<name>A0A395S4F2_FUSSP</name>
<dbReference type="InterPro" id="IPR002225">
    <property type="entry name" value="3Beta_OHSteriod_DH/Estase"/>
</dbReference>
<dbReference type="EMBL" id="PXOF01000086">
    <property type="protein sequence ID" value="RGP67115.1"/>
    <property type="molecule type" value="Genomic_DNA"/>
</dbReference>
<dbReference type="PANTHER" id="PTHR43245">
    <property type="entry name" value="BIFUNCTIONAL POLYMYXIN RESISTANCE PROTEIN ARNA"/>
    <property type="match status" value="1"/>
</dbReference>
<dbReference type="Pfam" id="PF01073">
    <property type="entry name" value="3Beta_HSD"/>
    <property type="match status" value="1"/>
</dbReference>
<feature type="transmembrane region" description="Helical" evidence="3">
    <location>
        <begin position="6"/>
        <end position="24"/>
    </location>
</feature>
<feature type="transmembrane region" description="Helical" evidence="3">
    <location>
        <begin position="367"/>
        <end position="386"/>
    </location>
</feature>
<keyword evidence="3" id="KW-0812">Transmembrane</keyword>
<keyword evidence="3" id="KW-1133">Transmembrane helix</keyword>
<evidence type="ECO:0000313" key="5">
    <source>
        <dbReference type="EMBL" id="RGP67115.1"/>
    </source>
</evidence>
<evidence type="ECO:0000313" key="6">
    <source>
        <dbReference type="Proteomes" id="UP000266152"/>
    </source>
</evidence>
<organism evidence="5 6">
    <name type="scientific">Fusarium sporotrichioides</name>
    <dbReference type="NCBI Taxonomy" id="5514"/>
    <lineage>
        <taxon>Eukaryota</taxon>
        <taxon>Fungi</taxon>
        <taxon>Dikarya</taxon>
        <taxon>Ascomycota</taxon>
        <taxon>Pezizomycotina</taxon>
        <taxon>Sordariomycetes</taxon>
        <taxon>Hypocreomycetidae</taxon>
        <taxon>Hypocreales</taxon>
        <taxon>Nectriaceae</taxon>
        <taxon>Fusarium</taxon>
    </lineage>
</organism>
<dbReference type="AlphaFoldDB" id="A0A395S4F2"/>